<evidence type="ECO:0000313" key="16">
    <source>
        <dbReference type="Proteomes" id="UP000808146"/>
    </source>
</evidence>
<dbReference type="AlphaFoldDB" id="A0A9D7QHI5"/>
<feature type="transmembrane region" description="Helical" evidence="14">
    <location>
        <begin position="58"/>
        <end position="81"/>
    </location>
</feature>
<dbReference type="Pfam" id="PF03977">
    <property type="entry name" value="OAD_beta"/>
    <property type="match status" value="1"/>
</dbReference>
<name>A0A9D7QHI5_9RHOO</name>
<dbReference type="PANTHER" id="PTHR35806">
    <property type="entry name" value="OXALOACETATE DECARBOXYLASE BETA CHAIN 2"/>
    <property type="match status" value="1"/>
</dbReference>
<comment type="catalytic activity">
    <reaction evidence="12">
        <text>oxaloacetate + 2 Na(+)(in) + H(+) = pyruvate + 2 Na(+)(out) + CO2</text>
        <dbReference type="Rhea" id="RHEA:57724"/>
        <dbReference type="ChEBI" id="CHEBI:15361"/>
        <dbReference type="ChEBI" id="CHEBI:15378"/>
        <dbReference type="ChEBI" id="CHEBI:16452"/>
        <dbReference type="ChEBI" id="CHEBI:16526"/>
        <dbReference type="ChEBI" id="CHEBI:29101"/>
        <dbReference type="EC" id="7.2.4.2"/>
    </reaction>
</comment>
<gene>
    <name evidence="15" type="ORF">IPN75_07835</name>
</gene>
<evidence type="ECO:0000256" key="8">
    <source>
        <dbReference type="ARBA" id="ARBA00022692"/>
    </source>
</evidence>
<keyword evidence="7" id="KW-1003">Cell membrane</keyword>
<dbReference type="GO" id="GO:0016829">
    <property type="term" value="F:lyase activity"/>
    <property type="evidence" value="ECO:0007669"/>
    <property type="project" value="InterPro"/>
</dbReference>
<evidence type="ECO:0000256" key="13">
    <source>
        <dbReference type="SAM" id="MobiDB-lite"/>
    </source>
</evidence>
<proteinExistence type="inferred from homology"/>
<evidence type="ECO:0000256" key="6">
    <source>
        <dbReference type="ARBA" id="ARBA00011957"/>
    </source>
</evidence>
<feature type="region of interest" description="Disordered" evidence="13">
    <location>
        <begin position="121"/>
        <end position="173"/>
    </location>
</feature>
<sequence length="173" mass="18316">MRHRLFSRSSSAWPCASSLVNFSNLISETFLYGATFFLGLTWESSAKPTILNPVVLKLLLLGMLALLLSGIGGIIGGYACISVYKGKYNDHPASPGPDCVPTTAKVVQKIATQANPECNDPAACTGREHQQASSGSHPDHLHANVALNRGPIRARSPDGDAQSCRFGARPVAA</sequence>
<comment type="similarity">
    <text evidence="4">Belongs to the GcdB/MmdB/OadB family.</text>
</comment>
<comment type="subcellular location">
    <subcellularLocation>
        <location evidence="3">Cell membrane</location>
        <topology evidence="3">Multi-pass membrane protein</topology>
    </subcellularLocation>
</comment>
<evidence type="ECO:0000256" key="9">
    <source>
        <dbReference type="ARBA" id="ARBA00022967"/>
    </source>
</evidence>
<evidence type="ECO:0000256" key="12">
    <source>
        <dbReference type="ARBA" id="ARBA00048176"/>
    </source>
</evidence>
<evidence type="ECO:0000256" key="2">
    <source>
        <dbReference type="ARBA" id="ARBA00003002"/>
    </source>
</evidence>
<feature type="transmembrane region" description="Helical" evidence="14">
    <location>
        <begin position="12"/>
        <end position="38"/>
    </location>
</feature>
<dbReference type="Proteomes" id="UP000808146">
    <property type="component" value="Unassembled WGS sequence"/>
</dbReference>
<keyword evidence="9" id="KW-1278">Translocase</keyword>
<evidence type="ECO:0000256" key="10">
    <source>
        <dbReference type="ARBA" id="ARBA00022989"/>
    </source>
</evidence>
<keyword evidence="11 14" id="KW-0472">Membrane</keyword>
<evidence type="ECO:0000256" key="4">
    <source>
        <dbReference type="ARBA" id="ARBA00010924"/>
    </source>
</evidence>
<evidence type="ECO:0000256" key="14">
    <source>
        <dbReference type="SAM" id="Phobius"/>
    </source>
</evidence>
<evidence type="ECO:0000313" key="15">
    <source>
        <dbReference type="EMBL" id="MBK8890316.1"/>
    </source>
</evidence>
<keyword evidence="10 14" id="KW-1133">Transmembrane helix</keyword>
<comment type="function">
    <text evidence="2">Catalyzes the decarboxylation of oxaloacetate coupled to Na(+) translocation.</text>
</comment>
<dbReference type="GO" id="GO:0006814">
    <property type="term" value="P:sodium ion transport"/>
    <property type="evidence" value="ECO:0007669"/>
    <property type="project" value="InterPro"/>
</dbReference>
<dbReference type="GO" id="GO:0005886">
    <property type="term" value="C:plasma membrane"/>
    <property type="evidence" value="ECO:0007669"/>
    <property type="project" value="UniProtKB-SubCell"/>
</dbReference>
<evidence type="ECO:0000256" key="3">
    <source>
        <dbReference type="ARBA" id="ARBA00004651"/>
    </source>
</evidence>
<reference evidence="15" key="1">
    <citation type="submission" date="2020-10" db="EMBL/GenBank/DDBJ databases">
        <title>Connecting structure to function with the recovery of over 1000 high-quality activated sludge metagenome-assembled genomes encoding full-length rRNA genes using long-read sequencing.</title>
        <authorList>
            <person name="Singleton C.M."/>
            <person name="Petriglieri F."/>
            <person name="Kristensen J.M."/>
            <person name="Kirkegaard R.H."/>
            <person name="Michaelsen T.Y."/>
            <person name="Andersen M.H."/>
            <person name="Karst S.M."/>
            <person name="Dueholm M.S."/>
            <person name="Nielsen P.H."/>
            <person name="Albertsen M."/>
        </authorList>
    </citation>
    <scope>NUCLEOTIDE SEQUENCE</scope>
    <source>
        <strain evidence="15">OdNE_18-Q3-R46-58_BAT3C.305</strain>
    </source>
</reference>
<keyword evidence="8 14" id="KW-0812">Transmembrane</keyword>
<evidence type="ECO:0000256" key="11">
    <source>
        <dbReference type="ARBA" id="ARBA00023136"/>
    </source>
</evidence>
<dbReference type="PANTHER" id="PTHR35806:SF1">
    <property type="entry name" value="OXALOACETATE DECARBOXYLASE BETA CHAIN 2"/>
    <property type="match status" value="1"/>
</dbReference>
<comment type="caution">
    <text evidence="15">The sequence shown here is derived from an EMBL/GenBank/DDBJ whole genome shotgun (WGS) entry which is preliminary data.</text>
</comment>
<dbReference type="EMBL" id="JADKBR010000006">
    <property type="protein sequence ID" value="MBK8890316.1"/>
    <property type="molecule type" value="Genomic_DNA"/>
</dbReference>
<dbReference type="InterPro" id="IPR005661">
    <property type="entry name" value="OadB_MmdB"/>
</dbReference>
<comment type="subunit">
    <text evidence="5">Heterotrimer of an alpha, a beta and a gamma subunit.</text>
</comment>
<dbReference type="EC" id="7.2.4.2" evidence="6"/>
<evidence type="ECO:0000256" key="7">
    <source>
        <dbReference type="ARBA" id="ARBA00022475"/>
    </source>
</evidence>
<protein>
    <recommendedName>
        <fullName evidence="6">oxaloacetate decarboxylase (Na(+) extruding)</fullName>
        <ecNumber evidence="6">7.2.4.2</ecNumber>
    </recommendedName>
</protein>
<evidence type="ECO:0000256" key="1">
    <source>
        <dbReference type="ARBA" id="ARBA00001959"/>
    </source>
</evidence>
<accession>A0A9D7QHI5</accession>
<comment type="cofactor">
    <cofactor evidence="1">
        <name>Na(+)</name>
        <dbReference type="ChEBI" id="CHEBI:29101"/>
    </cofactor>
</comment>
<organism evidence="15 16">
    <name type="scientific">Candidatus Dechloromonas phosphorivorans</name>
    <dbReference type="NCBI Taxonomy" id="2899244"/>
    <lineage>
        <taxon>Bacteria</taxon>
        <taxon>Pseudomonadati</taxon>
        <taxon>Pseudomonadota</taxon>
        <taxon>Betaproteobacteria</taxon>
        <taxon>Rhodocyclales</taxon>
        <taxon>Azonexaceae</taxon>
        <taxon>Dechloromonas</taxon>
    </lineage>
</organism>
<dbReference type="GO" id="GO:0015451">
    <property type="term" value="F:decarboxylation-driven active transmembrane transporter activity"/>
    <property type="evidence" value="ECO:0007669"/>
    <property type="project" value="UniProtKB-EC"/>
</dbReference>
<evidence type="ECO:0000256" key="5">
    <source>
        <dbReference type="ARBA" id="ARBA00011869"/>
    </source>
</evidence>